<feature type="region of interest" description="Disordered" evidence="1">
    <location>
        <begin position="88"/>
        <end position="108"/>
    </location>
</feature>
<organism evidence="3 4">
    <name type="scientific">Fadolivirus FV1/VV64</name>
    <dbReference type="NCBI Taxonomy" id="3070911"/>
    <lineage>
        <taxon>Viruses</taxon>
        <taxon>Varidnaviria</taxon>
        <taxon>Bamfordvirae</taxon>
        <taxon>Nucleocytoviricota</taxon>
        <taxon>Megaviricetes</taxon>
        <taxon>Imitervirales</taxon>
        <taxon>Mimiviridae</taxon>
        <taxon>Klosneuvirinae</taxon>
        <taxon>Fadolivirus</taxon>
        <taxon>Fadolivirus algeromassiliense</taxon>
    </lineage>
</organism>
<gene>
    <name evidence="3" type="ORF">Fadolivirus_1_1135</name>
</gene>
<dbReference type="InterPro" id="IPR012816">
    <property type="entry name" value="NADAR"/>
</dbReference>
<dbReference type="SUPFAM" id="SSF143990">
    <property type="entry name" value="YbiA-like"/>
    <property type="match status" value="1"/>
</dbReference>
<sequence length="365" mass="41867">MSYSPSSNPIETIKINIPDLKNISLIQVGINPSTGKPLYNFNFEFNNGTIAQYTYAQAQQIFDNSGIGSFGRTTRRPMKDALHYWLTQQQQQQQQSQPQPQPQPSTSVCNYNNRYNNVIRPKLGKDVDRVCFYHSTDPYYQFTNFYHAPYTIGNNTYTTSEHYFQAQKFTHYPEIFNQIVQSSSPSDALRIATTNKNNVINGWINNNLSIKAMREAIRYKFDAYANFRQDLIDTDGKILEEHSDKDKFYGVYDSKTPSDIGENMLGRLLMELRNFYVNSSQHPDPLTLGTNLPKLEHELLTIPQPQPQLTLKCEKCGAMNIQNANYCDQCGFEFKKAQLDKLNAIISTRTKIVAVTELLSAIKKK</sequence>
<dbReference type="InterPro" id="IPR037238">
    <property type="entry name" value="YbiA-like_sf"/>
</dbReference>
<accession>A0A7D3URF3</accession>
<feature type="compositionally biased region" description="Low complexity" evidence="1">
    <location>
        <begin position="88"/>
        <end position="98"/>
    </location>
</feature>
<dbReference type="CDD" id="cd15457">
    <property type="entry name" value="NADAR"/>
    <property type="match status" value="1"/>
</dbReference>
<reference evidence="3 4" key="1">
    <citation type="submission" date="2020-04" db="EMBL/GenBank/DDBJ databases">
        <title>Advantages and limits of metagenomic assembly and binning of a giant virus.</title>
        <authorList>
            <person name="Schulz F."/>
            <person name="Andreani J."/>
            <person name="Francis R."/>
            <person name="Boudjemaa H."/>
            <person name="Bou Khalil J.Y."/>
            <person name="Lee J."/>
            <person name="La Scola B."/>
            <person name="Woyke T."/>
        </authorList>
    </citation>
    <scope>NUCLEOTIDE SEQUENCE [LARGE SCALE GENOMIC DNA]</scope>
    <source>
        <strain evidence="3 4">FV1/VV64</strain>
    </source>
</reference>
<proteinExistence type="predicted"/>
<evidence type="ECO:0000313" key="4">
    <source>
        <dbReference type="Proteomes" id="UP001162001"/>
    </source>
</evidence>
<dbReference type="Gene3D" id="1.10.357.40">
    <property type="entry name" value="YbiA-like"/>
    <property type="match status" value="1"/>
</dbReference>
<keyword evidence="4" id="KW-1185">Reference proteome</keyword>
<dbReference type="Proteomes" id="UP001162001">
    <property type="component" value="Segment"/>
</dbReference>
<evidence type="ECO:0000256" key="1">
    <source>
        <dbReference type="SAM" id="MobiDB-lite"/>
    </source>
</evidence>
<feature type="domain" description="NADAR" evidence="2">
    <location>
        <begin position="132"/>
        <end position="274"/>
    </location>
</feature>
<dbReference type="EMBL" id="MT418680">
    <property type="protein sequence ID" value="QKF94593.1"/>
    <property type="molecule type" value="Genomic_DNA"/>
</dbReference>
<dbReference type="Pfam" id="PF08719">
    <property type="entry name" value="NADAR"/>
    <property type="match status" value="1"/>
</dbReference>
<evidence type="ECO:0000259" key="2">
    <source>
        <dbReference type="Pfam" id="PF08719"/>
    </source>
</evidence>
<evidence type="ECO:0000313" key="3">
    <source>
        <dbReference type="EMBL" id="QKF94593.1"/>
    </source>
</evidence>
<protein>
    <submittedName>
        <fullName evidence="3">NADAR protein</fullName>
    </submittedName>
</protein>
<dbReference type="NCBIfam" id="TIGR02464">
    <property type="entry name" value="ribofla_fusion"/>
    <property type="match status" value="1"/>
</dbReference>
<name>A0A7D3URF3_9VIRU</name>